<keyword evidence="5" id="KW-0813">Transport</keyword>
<organism evidence="6 7">
    <name type="scientific">Parthenolecanium corni</name>
    <dbReference type="NCBI Taxonomy" id="536013"/>
    <lineage>
        <taxon>Eukaryota</taxon>
        <taxon>Metazoa</taxon>
        <taxon>Ecdysozoa</taxon>
        <taxon>Arthropoda</taxon>
        <taxon>Hexapoda</taxon>
        <taxon>Insecta</taxon>
        <taxon>Pterygota</taxon>
        <taxon>Neoptera</taxon>
        <taxon>Paraneoptera</taxon>
        <taxon>Hemiptera</taxon>
        <taxon>Sternorrhyncha</taxon>
        <taxon>Coccoidea</taxon>
        <taxon>Coccidae</taxon>
        <taxon>Parthenolecanium</taxon>
    </lineage>
</organism>
<name>A0AAN9Y0Q2_9HEMI</name>
<proteinExistence type="inferred from homology"/>
<evidence type="ECO:0000256" key="4">
    <source>
        <dbReference type="ARBA" id="ARBA00023242"/>
    </source>
</evidence>
<dbReference type="GO" id="GO:0017056">
    <property type="term" value="F:structural constituent of nuclear pore"/>
    <property type="evidence" value="ECO:0007669"/>
    <property type="project" value="InterPro"/>
</dbReference>
<keyword evidence="4 5" id="KW-0539">Nucleus</keyword>
<evidence type="ECO:0000256" key="1">
    <source>
        <dbReference type="ARBA" id="ARBA00004567"/>
    </source>
</evidence>
<dbReference type="GO" id="GO:0016973">
    <property type="term" value="P:poly(A)+ mRNA export from nucleus"/>
    <property type="evidence" value="ECO:0007669"/>
    <property type="project" value="TreeGrafter"/>
</dbReference>
<sequence length="828" mass="95481">MEETDLNNLLINAEQLALNPEENIGELPKIERTLKQVYDATNELWSRLTSEGLKDNEANLLLSSRGVDLPHLSQRLERITARRSLQPLDPTPVTDIDAFLKNELENSILSIVEYTSHSLEEDFQKKMDEEVRKSARNRRLKFLNCLYGLSELDPDIPVTRKVYPLKEIYFNSASHLDQYQIAYAEKLMEFNKDVLNGKTRADLLSKFVSVISPQDQKISELWKITSIMSQLPPVGKTSVLEARTSPMIVDKLIRQARIYLENRYKVFMESVVASNMLKACRGGEPGIYSLVRSFIKASNLSEYLGMEQLYVDDLPFWPVFYYCLRCGDLDAALHCIRQLSSDFGDLMKIVGEMKNTPSRRLTPQTEKNFLLDYKRMVRNTPDPYKRIVYCAIGGCDVTDKHPEVVKTADDYLWLRLCQIRDDGDESSSDNVVHNTDRLTYSLLQSLISEEYGETYFNASEQPHVYFQMLFLTGQFEAGIEILYRSAKFATHSVHIAIAMNEFGLLALSDNISRPVVSSIYEKDPKPLKRLNFCAMVKTYAGTLPEADSEVALNYLFCLRNVSYTTTGKDLHMFPQLVYELVLNTERYDQILGYLEPDGCRVKGLYDEFADSKFRSEDLIYQVASHLESKGDYFNAIKLYELCGNYEKVLMVWSSQMSRHLTNMSSQSEEIRNKLYSYSESFLQRTDPSRITMHADTKCLFDSFYLLFTFFQYYNNKEYQPALSIIQQSKFLPFMNDEVELKVNEFKSADMLVIQVLPDVLIAVMNILHFQYNSLKQGYSTRQTNDSVDKIIASVRQKAQAITSFVGRVPFQFTSDIYSRLVQMEVSMQ</sequence>
<keyword evidence="3 5" id="KW-0906">Nuclear pore complex</keyword>
<keyword evidence="7" id="KW-1185">Reference proteome</keyword>
<comment type="subcellular location">
    <subcellularLocation>
        <location evidence="1 5">Nucleus</location>
        <location evidence="1 5">Nuclear pore complex</location>
    </subcellularLocation>
</comment>
<evidence type="ECO:0000313" key="6">
    <source>
        <dbReference type="EMBL" id="KAK7576318.1"/>
    </source>
</evidence>
<reference evidence="6 7" key="1">
    <citation type="submission" date="2024-03" db="EMBL/GenBank/DDBJ databases">
        <title>Adaptation during the transition from Ophiocordyceps entomopathogen to insect associate is accompanied by gene loss and intensified selection.</title>
        <authorList>
            <person name="Ward C.M."/>
            <person name="Onetto C.A."/>
            <person name="Borneman A.R."/>
        </authorList>
    </citation>
    <scope>NUCLEOTIDE SEQUENCE [LARGE SCALE GENOMIC DNA]</scope>
    <source>
        <strain evidence="6">AWRI1</strain>
        <tissue evidence="6">Single Adult Female</tissue>
    </source>
</reference>
<gene>
    <name evidence="6" type="ORF">V9T40_012604</name>
</gene>
<evidence type="ECO:0000256" key="2">
    <source>
        <dbReference type="ARBA" id="ARBA00010186"/>
    </source>
</evidence>
<keyword evidence="5" id="KW-0509">mRNA transport</keyword>
<comment type="caution">
    <text evidence="6">The sequence shown here is derived from an EMBL/GenBank/DDBJ whole genome shotgun (WGS) entry which is preliminary data.</text>
</comment>
<dbReference type="PANTHER" id="PTHR11225">
    <property type="entry name" value="NUCLEAR PORE COMPLEX PROTEIN NUP93 NUCLEOPORIN NUP93 DEAD EYE PROTEIN"/>
    <property type="match status" value="1"/>
</dbReference>
<dbReference type="EMBL" id="JBBCAQ010000036">
    <property type="protein sequence ID" value="KAK7576318.1"/>
    <property type="molecule type" value="Genomic_DNA"/>
</dbReference>
<dbReference type="GO" id="GO:0005643">
    <property type="term" value="C:nuclear pore"/>
    <property type="evidence" value="ECO:0007669"/>
    <property type="project" value="UniProtKB-SubCell"/>
</dbReference>
<dbReference type="Pfam" id="PF04097">
    <property type="entry name" value="Nic96"/>
    <property type="match status" value="1"/>
</dbReference>
<dbReference type="AlphaFoldDB" id="A0AAN9Y0Q2"/>
<dbReference type="GO" id="GO:0006606">
    <property type="term" value="P:protein import into nucleus"/>
    <property type="evidence" value="ECO:0007669"/>
    <property type="project" value="TreeGrafter"/>
</dbReference>
<evidence type="ECO:0000313" key="7">
    <source>
        <dbReference type="Proteomes" id="UP001367676"/>
    </source>
</evidence>
<accession>A0AAN9Y0Q2</accession>
<keyword evidence="5" id="KW-0472">Membrane</keyword>
<dbReference type="InterPro" id="IPR007231">
    <property type="entry name" value="Nucleoporin_int_Nup93/Nic96"/>
</dbReference>
<dbReference type="PANTHER" id="PTHR11225:SF4">
    <property type="entry name" value="NUCLEAR PORE COMPLEX PROTEIN NUP93"/>
    <property type="match status" value="1"/>
</dbReference>
<keyword evidence="5" id="KW-0811">Translocation</keyword>
<keyword evidence="5" id="KW-0653">Protein transport</keyword>
<dbReference type="Proteomes" id="UP001367676">
    <property type="component" value="Unassembled WGS sequence"/>
</dbReference>
<protein>
    <recommendedName>
        <fullName evidence="5">Nuclear pore protein</fullName>
    </recommendedName>
</protein>
<comment type="similarity">
    <text evidence="2 5">Belongs to the nucleoporin interacting component (NIC) family.</text>
</comment>
<evidence type="ECO:0000256" key="5">
    <source>
        <dbReference type="RuleBase" id="RU364035"/>
    </source>
</evidence>
<evidence type="ECO:0000256" key="3">
    <source>
        <dbReference type="ARBA" id="ARBA00023132"/>
    </source>
</evidence>